<keyword evidence="2" id="KW-1185">Reference proteome</keyword>
<evidence type="ECO:0000313" key="2">
    <source>
        <dbReference type="Proteomes" id="UP001054945"/>
    </source>
</evidence>
<reference evidence="1 2" key="1">
    <citation type="submission" date="2021-06" db="EMBL/GenBank/DDBJ databases">
        <title>Caerostris extrusa draft genome.</title>
        <authorList>
            <person name="Kono N."/>
            <person name="Arakawa K."/>
        </authorList>
    </citation>
    <scope>NUCLEOTIDE SEQUENCE [LARGE SCALE GENOMIC DNA]</scope>
</reference>
<gene>
    <name evidence="1" type="primary">PAX6_3</name>
    <name evidence="1" type="ORF">CEXT_534221</name>
</gene>
<proteinExistence type="predicted"/>
<comment type="caution">
    <text evidence="1">The sequence shown here is derived from an EMBL/GenBank/DDBJ whole genome shotgun (WGS) entry which is preliminary data.</text>
</comment>
<dbReference type="EMBL" id="BPLR01006568">
    <property type="protein sequence ID" value="GIY10841.1"/>
    <property type="molecule type" value="Genomic_DNA"/>
</dbReference>
<dbReference type="AlphaFoldDB" id="A0AAV4QRX6"/>
<protein>
    <submittedName>
        <fullName evidence="1">Paired box protein Pax-6</fullName>
    </submittedName>
</protein>
<evidence type="ECO:0000313" key="1">
    <source>
        <dbReference type="EMBL" id="GIY10841.1"/>
    </source>
</evidence>
<accession>A0AAV4QRX6</accession>
<name>A0AAV4QRX6_CAEEX</name>
<dbReference type="Proteomes" id="UP001054945">
    <property type="component" value="Unassembled WGS sequence"/>
</dbReference>
<organism evidence="1 2">
    <name type="scientific">Caerostris extrusa</name>
    <name type="common">Bark spider</name>
    <name type="synonym">Caerostris bankana</name>
    <dbReference type="NCBI Taxonomy" id="172846"/>
    <lineage>
        <taxon>Eukaryota</taxon>
        <taxon>Metazoa</taxon>
        <taxon>Ecdysozoa</taxon>
        <taxon>Arthropoda</taxon>
        <taxon>Chelicerata</taxon>
        <taxon>Arachnida</taxon>
        <taxon>Araneae</taxon>
        <taxon>Araneomorphae</taxon>
        <taxon>Entelegynae</taxon>
        <taxon>Araneoidea</taxon>
        <taxon>Araneidae</taxon>
        <taxon>Caerostris</taxon>
    </lineage>
</organism>
<sequence>MDINIACNLSPLYLNTRLTETLPQPRIVHDFSPYGLRPYDFARQLLTSQTAVNKILVLSAKPRRSFFSHSVSQVPLRQHNALSTNNNTNYATHFSHSLLIATPGVQWEGSGECAFSVRNLRGRESVHGRASLARHHPDVLRARLSHWSHDNEM</sequence>